<dbReference type="EMBL" id="ACEN01000095">
    <property type="protein sequence ID" value="EEG32920.1"/>
    <property type="molecule type" value="Genomic_DNA"/>
</dbReference>
<dbReference type="GO" id="GO:0046872">
    <property type="term" value="F:metal ion binding"/>
    <property type="evidence" value="ECO:0007669"/>
    <property type="project" value="UniProtKB-KW"/>
</dbReference>
<dbReference type="GO" id="GO:0005829">
    <property type="term" value="C:cytosol"/>
    <property type="evidence" value="ECO:0007669"/>
    <property type="project" value="TreeGrafter"/>
</dbReference>
<dbReference type="NCBIfam" id="TIGR03598">
    <property type="entry name" value="GTPase_YsxC"/>
    <property type="match status" value="1"/>
</dbReference>
<evidence type="ECO:0000256" key="3">
    <source>
        <dbReference type="ARBA" id="ARBA00022618"/>
    </source>
</evidence>
<dbReference type="PROSITE" id="PS51706">
    <property type="entry name" value="G_ENGB"/>
    <property type="match status" value="1"/>
</dbReference>
<dbReference type="Pfam" id="PF01926">
    <property type="entry name" value="MMR_HSR1"/>
    <property type="match status" value="1"/>
</dbReference>
<sequence length="231" mass="26189">MPDTNYDVAVLFPCKEILMNLFQNAKFFTTVNHLKDLPDTPAEIAFVGRSNAGKSSAINTLTNHVRLAYVSKTPGRTQHINFFELENGNFMVDLPGYGYAQVPEAIRAHWVKLLGDYLQQRRQLIGLILIMDSRHPLKALDIQMLDFFHITGRPVHILLSKADKLSKNDQIKTLAAVKKSLKPYTERQKISVQLFSSLKKQGMDEVNQVVGSWFDAHREEIENLAGETPPE</sequence>
<evidence type="ECO:0000256" key="1">
    <source>
        <dbReference type="ARBA" id="ARBA00001946"/>
    </source>
</evidence>
<dbReference type="InterPro" id="IPR030393">
    <property type="entry name" value="G_ENGB_dom"/>
</dbReference>
<dbReference type="Proteomes" id="UP000004457">
    <property type="component" value="Unassembled WGS sequence"/>
</dbReference>
<comment type="similarity">
    <text evidence="2 10">Belongs to the TRAFAC class TrmE-Era-EngA-EngB-Septin-like GTPase superfamily. EngB GTPase family.</text>
</comment>
<evidence type="ECO:0000256" key="4">
    <source>
        <dbReference type="ARBA" id="ARBA00022723"/>
    </source>
</evidence>
<dbReference type="Gene3D" id="3.40.50.300">
    <property type="entry name" value="P-loop containing nucleotide triphosphate hydrolases"/>
    <property type="match status" value="1"/>
</dbReference>
<evidence type="ECO:0000313" key="12">
    <source>
        <dbReference type="EMBL" id="EEG32920.1"/>
    </source>
</evidence>
<keyword evidence="6" id="KW-0460">Magnesium</keyword>
<evidence type="ECO:0000256" key="2">
    <source>
        <dbReference type="ARBA" id="ARBA00009638"/>
    </source>
</evidence>
<dbReference type="InterPro" id="IPR006073">
    <property type="entry name" value="GTP-bd"/>
</dbReference>
<keyword evidence="9 10" id="KW-0131">Cell cycle</keyword>
<keyword evidence="7 10" id="KW-0342">GTP-binding</keyword>
<keyword evidence="13" id="KW-1185">Reference proteome</keyword>
<dbReference type="SUPFAM" id="SSF52540">
    <property type="entry name" value="P-loop containing nucleoside triphosphate hydrolases"/>
    <property type="match status" value="1"/>
</dbReference>
<feature type="domain" description="EngB-type G" evidence="11">
    <location>
        <begin position="40"/>
        <end position="216"/>
    </location>
</feature>
<name>C0EPW9_NEIFL</name>
<reference evidence="12 13" key="1">
    <citation type="submission" date="2009-01" db="EMBL/GenBank/DDBJ databases">
        <authorList>
            <person name="Fulton L."/>
            <person name="Clifton S."/>
            <person name="Chinwalla A.T."/>
            <person name="Mitreva M."/>
            <person name="Sodergren E."/>
            <person name="Weinstock G."/>
            <person name="Clifton S."/>
            <person name="Dooling D.J."/>
            <person name="Fulton B."/>
            <person name="Minx P."/>
            <person name="Pepin K.H."/>
            <person name="Johnson M."/>
            <person name="Bhonagiri V."/>
            <person name="Nash W.E."/>
            <person name="Mardis E.R."/>
            <person name="Wilson R.K."/>
        </authorList>
    </citation>
    <scope>NUCLEOTIDE SEQUENCE [LARGE SCALE GENOMIC DNA]</scope>
    <source>
        <strain evidence="12 13">NRL30031/H210</strain>
    </source>
</reference>
<proteinExistence type="inferred from homology"/>
<dbReference type="FunFam" id="3.40.50.300:FF:000098">
    <property type="entry name" value="Probable GTP-binding protein EngB"/>
    <property type="match status" value="1"/>
</dbReference>
<evidence type="ECO:0000256" key="5">
    <source>
        <dbReference type="ARBA" id="ARBA00022741"/>
    </source>
</evidence>
<evidence type="ECO:0000256" key="10">
    <source>
        <dbReference type="HAMAP-Rule" id="MF_00321"/>
    </source>
</evidence>
<keyword evidence="8 10" id="KW-0717">Septation</keyword>
<dbReference type="InterPro" id="IPR019987">
    <property type="entry name" value="GTP-bd_ribosome_bio_YsxC"/>
</dbReference>
<comment type="caution">
    <text evidence="12">The sequence shown here is derived from an EMBL/GenBank/DDBJ whole genome shotgun (WGS) entry which is preliminary data.</text>
</comment>
<keyword evidence="5 10" id="KW-0547">Nucleotide-binding</keyword>
<evidence type="ECO:0000256" key="9">
    <source>
        <dbReference type="ARBA" id="ARBA00023306"/>
    </source>
</evidence>
<dbReference type="CDD" id="cd01876">
    <property type="entry name" value="YihA_EngB"/>
    <property type="match status" value="1"/>
</dbReference>
<keyword evidence="3 10" id="KW-0132">Cell division</keyword>
<evidence type="ECO:0000256" key="6">
    <source>
        <dbReference type="ARBA" id="ARBA00022842"/>
    </source>
</evidence>
<dbReference type="eggNOG" id="COG0218">
    <property type="taxonomic scope" value="Bacteria"/>
</dbReference>
<evidence type="ECO:0000256" key="7">
    <source>
        <dbReference type="ARBA" id="ARBA00023134"/>
    </source>
</evidence>
<gene>
    <name evidence="10" type="primary">engB</name>
    <name evidence="12" type="synonym">ysxC</name>
    <name evidence="12" type="ORF">NEIFLAOT_02010</name>
</gene>
<evidence type="ECO:0000259" key="11">
    <source>
        <dbReference type="PROSITE" id="PS51706"/>
    </source>
</evidence>
<keyword evidence="4" id="KW-0479">Metal-binding</keyword>
<dbReference type="GO" id="GO:0000917">
    <property type="term" value="P:division septum assembly"/>
    <property type="evidence" value="ECO:0007669"/>
    <property type="project" value="UniProtKB-KW"/>
</dbReference>
<dbReference type="InterPro" id="IPR027417">
    <property type="entry name" value="P-loop_NTPase"/>
</dbReference>
<dbReference type="GO" id="GO:0005525">
    <property type="term" value="F:GTP binding"/>
    <property type="evidence" value="ECO:0007669"/>
    <property type="project" value="UniProtKB-UniRule"/>
</dbReference>
<comment type="cofactor">
    <cofactor evidence="1">
        <name>Mg(2+)</name>
        <dbReference type="ChEBI" id="CHEBI:18420"/>
    </cofactor>
</comment>
<dbReference type="AlphaFoldDB" id="C0EPW9"/>
<comment type="function">
    <text evidence="10">Necessary for normal cell division and for the maintenance of normal septation.</text>
</comment>
<protein>
    <recommendedName>
        <fullName evidence="10">Probable GTP-binding protein EngB</fullName>
    </recommendedName>
</protein>
<organism evidence="12 13">
    <name type="scientific">Neisseria flavescens NRL30031/H210</name>
    <dbReference type="NCBI Taxonomy" id="546264"/>
    <lineage>
        <taxon>Bacteria</taxon>
        <taxon>Pseudomonadati</taxon>
        <taxon>Pseudomonadota</taxon>
        <taxon>Betaproteobacteria</taxon>
        <taxon>Neisseriales</taxon>
        <taxon>Neisseriaceae</taxon>
        <taxon>Neisseria</taxon>
    </lineage>
</organism>
<evidence type="ECO:0000313" key="13">
    <source>
        <dbReference type="Proteomes" id="UP000004457"/>
    </source>
</evidence>
<dbReference type="HAMAP" id="MF_00321">
    <property type="entry name" value="GTPase_EngB"/>
    <property type="match status" value="1"/>
</dbReference>
<accession>C0EPW9</accession>
<dbReference type="PANTHER" id="PTHR11649">
    <property type="entry name" value="MSS1/TRME-RELATED GTP-BINDING PROTEIN"/>
    <property type="match status" value="1"/>
</dbReference>
<evidence type="ECO:0000256" key="8">
    <source>
        <dbReference type="ARBA" id="ARBA00023210"/>
    </source>
</evidence>
<dbReference type="PANTHER" id="PTHR11649:SF13">
    <property type="entry name" value="ENGB-TYPE G DOMAIN-CONTAINING PROTEIN"/>
    <property type="match status" value="1"/>
</dbReference>